<keyword evidence="3" id="KW-0597">Phosphoprotein</keyword>
<dbReference type="InterPro" id="IPR032023">
    <property type="entry name" value="GCC2_Rab_bind"/>
</dbReference>
<feature type="coiled-coil region" evidence="5">
    <location>
        <begin position="279"/>
        <end position="318"/>
    </location>
</feature>
<feature type="coiled-coil region" evidence="5">
    <location>
        <begin position="518"/>
        <end position="794"/>
    </location>
</feature>
<dbReference type="PANTHER" id="PTHR18902:SF25">
    <property type="entry name" value="GRIP AND COILED-COIL DOMAIN-CONTAINING PROTEIN 2"/>
    <property type="match status" value="1"/>
</dbReference>
<comment type="subcellular location">
    <subcellularLocation>
        <location evidence="1">Cytoplasm</location>
    </subcellularLocation>
</comment>
<accession>A0AAV3APB3</accession>
<feature type="region of interest" description="Disordered" evidence="6">
    <location>
        <begin position="975"/>
        <end position="999"/>
    </location>
</feature>
<protein>
    <recommendedName>
        <fullName evidence="7">GRIP domain-containing protein</fullName>
    </recommendedName>
</protein>
<dbReference type="PANTHER" id="PTHR18902">
    <property type="entry name" value="NUCLEAR MITOTIC APPARATUS PROTEIN 1-RELATED"/>
    <property type="match status" value="1"/>
</dbReference>
<gene>
    <name evidence="8" type="ORF">GDO54_000969</name>
</gene>
<evidence type="ECO:0000256" key="1">
    <source>
        <dbReference type="ARBA" id="ARBA00004496"/>
    </source>
</evidence>
<dbReference type="GO" id="GO:0034499">
    <property type="term" value="P:late endosome to Golgi transport"/>
    <property type="evidence" value="ECO:0007669"/>
    <property type="project" value="TreeGrafter"/>
</dbReference>
<sequence>MVVQKNSRTTRDRIAGRTSVIEGPAGLKLDTLPKEDLIKFAKKQMMMIQKVKSRCAELEKEIETFKSKPVKEDTDDVVQALTERLDAVLLEKAENQQQLISLKKEYAKTKEEAENAIKKATEVQQSMEHANNTLLQDIEALKHELLQTHNSHKIDIDAVKNELQDALVKQKELTDSLSLQENKNVQFKKLEKELHDIHLSYDDKIAESGKALEAAVEENNQLKARLKDAQATSEQYNGEIQGLHAELLKLKSLHHDEVEHLMQQLESSTKQGEQEKMVLQDLIRQYVEKEKLLQEEMRANSQKNAQEIEILRKKLEENCNVPNIQHSPPMCKDDDIHQLESLVKDLKTQQSLFKDELTYTNNLKTGLEREVEHLKSEYFHEKEELEFKINELQLAIEDYNSLMEKLQTELKTTRMEYDKLSQQRTEDINIMKEQHKREITEMKRSITSRVEDERLSFKHEIHLLKAQVEKISQEKEEAVGSYEGLRETFLSLQAELGESAGKISREFEAMKQQQATDVSELQQKLRSAYKDKNDLLETVNQLKSEVELLSTKQEECEELQLKITQLQQMNEEFAASLQQKEDLLKDLQAKMCEASAENAQMSSSLKGSIEEVQKLQEMYKCEQERVNALQQEVETHAAHNEQLKQTVDDLMQKLQQSILPPIPKKENFLKDLQLKMEEMTTQNMELSANIDFSKKEILELKEFCKSEETTTLNFQHKAEEYEKFNVELKQSVEELTQQLQESMGSRDQSLNEVKNLQEQVDILIANKEKLEIDVKRCQDEATRLQEEKEVISRDFARLVCEHSGCETSKDELDNLRMKFQMASEGKDKVAILLEQNESYVEVLKAEIRVVQDLLAVECLETDIGVVLQGINKAVLQLKEEKQNAVLQRDETSVLLNRLQEEFEAQCSELRALLSDYSKEKVLLKKELEETLADKEALQRDLLDMKNALEKSKLENQELLLRIENVTSDLHSLKENYDSESKAHEQEELSMTENKESGVGAEEVDSVQEILLKSEAMKLEHETFVSDLQKKLDNLEKECKEREEKCNKIKAVAVKAKKELDANKKEVQSLRKELERVRAEKDQMTHSMKDLVQGAESYQNLLVEYDKQIELLEKEKERASSAEHQLEELSQQLCAAHLEHEKINSVNEDLVTRMETVHSNNKLLEAQILELQKAKAALDKDLGAEKLIKEQKIKDHNSALKQIEELQQQLQNEKKQDAQKSTLMDMEIADYERLVKELNQKITHKSSQLEDLEQEISIQKQKQETLQQEITTLQTTLEQHEERGTKMKQLLVKTKKELADSKQAESDQLIIQASLKGELEASQQHVEAYKIQVAELTSEKHKVQEQLRALTEQHQRVVNSYQQKLLALQEECTAAKAEQAAVTAEFESYKVRVHNVLKQQKNKSATQAEHEVFKQEREHLQTMLDQVKNKLQEAQHSLQMNTAELQALQSEHDMLLERHNKMLQETVTKEAELREKLCTVQSENMVLKTEHAQVVNQLSTQNEAQRNNFRDQVRRLQDDHRKTVETLQQQLSKVEAQLFQAKSEITATNSPSLQQTVKSLRERRPTDLPLLDLYSVAREEGEGMETTDTDSVSSANTHIASLEQLLSSSDLKSEPPQWQPEVSREELTEKLNTASKSVDHLSGLLHETEATNAMLMEQITLLKNEIRRLERNQEREKSVANLEYLKNVLLQFIFLKAGSERQRLLPVIDTMLQLSPEEKGKLHSIAQGEEESASRPAGWASYLHSWSGLR</sequence>
<feature type="compositionally biased region" description="Basic and acidic residues" evidence="6">
    <location>
        <begin position="975"/>
        <end position="986"/>
    </location>
</feature>
<evidence type="ECO:0000256" key="5">
    <source>
        <dbReference type="SAM" id="Coils"/>
    </source>
</evidence>
<keyword evidence="2" id="KW-0963">Cytoplasm</keyword>
<dbReference type="PROSITE" id="PS50913">
    <property type="entry name" value="GRIP"/>
    <property type="match status" value="1"/>
</dbReference>
<dbReference type="SMART" id="SM00755">
    <property type="entry name" value="Grip"/>
    <property type="match status" value="1"/>
</dbReference>
<feature type="coiled-coil region" evidence="5">
    <location>
        <begin position="1409"/>
        <end position="1475"/>
    </location>
</feature>
<feature type="coiled-coil region" evidence="5">
    <location>
        <begin position="1644"/>
        <end position="1678"/>
    </location>
</feature>
<feature type="coiled-coil region" evidence="5">
    <location>
        <begin position="205"/>
        <end position="246"/>
    </location>
</feature>
<dbReference type="InterPro" id="IPR000237">
    <property type="entry name" value="GRIP_dom"/>
</dbReference>
<comment type="caution">
    <text evidence="8">The sequence shown here is derived from an EMBL/GenBank/DDBJ whole genome shotgun (WGS) entry which is preliminary data.</text>
</comment>
<dbReference type="Gene3D" id="1.10.220.60">
    <property type="entry name" value="GRIP domain"/>
    <property type="match status" value="1"/>
</dbReference>
<feature type="coiled-coil region" evidence="5">
    <location>
        <begin position="364"/>
        <end position="423"/>
    </location>
</feature>
<dbReference type="GO" id="GO:0005794">
    <property type="term" value="C:Golgi apparatus"/>
    <property type="evidence" value="ECO:0007669"/>
    <property type="project" value="TreeGrafter"/>
</dbReference>
<proteinExistence type="predicted"/>
<evidence type="ECO:0000256" key="6">
    <source>
        <dbReference type="SAM" id="MobiDB-lite"/>
    </source>
</evidence>
<organism evidence="8 9">
    <name type="scientific">Pyxicephalus adspersus</name>
    <name type="common">African bullfrog</name>
    <dbReference type="NCBI Taxonomy" id="30357"/>
    <lineage>
        <taxon>Eukaryota</taxon>
        <taxon>Metazoa</taxon>
        <taxon>Chordata</taxon>
        <taxon>Craniata</taxon>
        <taxon>Vertebrata</taxon>
        <taxon>Euteleostomi</taxon>
        <taxon>Amphibia</taxon>
        <taxon>Batrachia</taxon>
        <taxon>Anura</taxon>
        <taxon>Neobatrachia</taxon>
        <taxon>Ranoidea</taxon>
        <taxon>Pyxicephalidae</taxon>
        <taxon>Pyxicephalinae</taxon>
        <taxon>Pyxicephalus</taxon>
    </lineage>
</organism>
<evidence type="ECO:0000256" key="4">
    <source>
        <dbReference type="ARBA" id="ARBA00023054"/>
    </source>
</evidence>
<dbReference type="Pfam" id="PF01465">
    <property type="entry name" value="GRIP"/>
    <property type="match status" value="1"/>
</dbReference>
<evidence type="ECO:0000256" key="2">
    <source>
        <dbReference type="ARBA" id="ARBA00022490"/>
    </source>
</evidence>
<evidence type="ECO:0000313" key="9">
    <source>
        <dbReference type="Proteomes" id="UP001181693"/>
    </source>
</evidence>
<dbReference type="EMBL" id="DYDO01000001">
    <property type="protein sequence ID" value="DBA33256.1"/>
    <property type="molecule type" value="Genomic_DNA"/>
</dbReference>
<feature type="domain" description="GRIP" evidence="7">
    <location>
        <begin position="1674"/>
        <end position="1724"/>
    </location>
</feature>
<evidence type="ECO:0000259" key="7">
    <source>
        <dbReference type="PROSITE" id="PS50913"/>
    </source>
</evidence>
<keyword evidence="9" id="KW-1185">Reference proteome</keyword>
<dbReference type="Proteomes" id="UP001181693">
    <property type="component" value="Unassembled WGS sequence"/>
</dbReference>
<dbReference type="Pfam" id="PF16704">
    <property type="entry name" value="Rab_bind"/>
    <property type="match status" value="1"/>
</dbReference>
<dbReference type="InterPro" id="IPR051841">
    <property type="entry name" value="MT-Golgi_org_protein"/>
</dbReference>
<feature type="coiled-coil region" evidence="5">
    <location>
        <begin position="1017"/>
        <end position="1377"/>
    </location>
</feature>
<feature type="coiled-coil region" evidence="5">
    <location>
        <begin position="41"/>
        <end position="176"/>
    </location>
</feature>
<keyword evidence="4 5" id="KW-0175">Coiled coil</keyword>
<evidence type="ECO:0000313" key="8">
    <source>
        <dbReference type="EMBL" id="DBA33256.1"/>
    </source>
</evidence>
<evidence type="ECO:0000256" key="3">
    <source>
        <dbReference type="ARBA" id="ARBA00022553"/>
    </source>
</evidence>
<dbReference type="FunFam" id="1.10.220.60:FF:000003">
    <property type="entry name" value="GRIP and coiled-coil domain-containing protein 2"/>
    <property type="match status" value="1"/>
</dbReference>
<name>A0AAV3APB3_PYXAD</name>
<feature type="coiled-coil region" evidence="5">
    <location>
        <begin position="1509"/>
        <end position="1543"/>
    </location>
</feature>
<reference evidence="8" key="1">
    <citation type="thesis" date="2020" institute="ProQuest LLC" country="789 East Eisenhower Parkway, Ann Arbor, MI, USA">
        <title>Comparative Genomics and Chromosome Evolution.</title>
        <authorList>
            <person name="Mudd A.B."/>
        </authorList>
    </citation>
    <scope>NUCLEOTIDE SEQUENCE</scope>
    <source>
        <strain evidence="8">1538</strain>
        <tissue evidence="8">Blood</tissue>
    </source>
</reference>